<dbReference type="Proteomes" id="UP001328107">
    <property type="component" value="Unassembled WGS sequence"/>
</dbReference>
<sequence>SVLVDMSEQLQNCLRITTIIADEEEACSTKANQMSSSSVQNDDASDDVSENRPSVESIDEEKEKAFMLKVKGQMEWYTSSVVAIDHSVMSWRAQVINNFDICLRRFDDNDERSERFWHRGQ</sequence>
<reference evidence="3" key="1">
    <citation type="submission" date="2022-10" db="EMBL/GenBank/DDBJ databases">
        <title>Genome assembly of Pristionchus species.</title>
        <authorList>
            <person name="Yoshida K."/>
            <person name="Sommer R.J."/>
        </authorList>
    </citation>
    <scope>NUCLEOTIDE SEQUENCE [LARGE SCALE GENOMIC DNA]</scope>
    <source>
        <strain evidence="3">RS5460</strain>
    </source>
</reference>
<feature type="non-terminal residue" evidence="2">
    <location>
        <position position="1"/>
    </location>
</feature>
<accession>A0AAN5DGM9</accession>
<proteinExistence type="predicted"/>
<evidence type="ECO:0000313" key="2">
    <source>
        <dbReference type="EMBL" id="GMR61657.1"/>
    </source>
</evidence>
<feature type="compositionally biased region" description="Polar residues" evidence="1">
    <location>
        <begin position="29"/>
        <end position="42"/>
    </location>
</feature>
<gene>
    <name evidence="2" type="ORF">PMAYCL1PPCAC_31852</name>
</gene>
<organism evidence="2 3">
    <name type="scientific">Pristionchus mayeri</name>
    <dbReference type="NCBI Taxonomy" id="1317129"/>
    <lineage>
        <taxon>Eukaryota</taxon>
        <taxon>Metazoa</taxon>
        <taxon>Ecdysozoa</taxon>
        <taxon>Nematoda</taxon>
        <taxon>Chromadorea</taxon>
        <taxon>Rhabditida</taxon>
        <taxon>Rhabditina</taxon>
        <taxon>Diplogasteromorpha</taxon>
        <taxon>Diplogasteroidea</taxon>
        <taxon>Neodiplogasteridae</taxon>
        <taxon>Pristionchus</taxon>
    </lineage>
</organism>
<evidence type="ECO:0000256" key="1">
    <source>
        <dbReference type="SAM" id="MobiDB-lite"/>
    </source>
</evidence>
<evidence type="ECO:0000313" key="3">
    <source>
        <dbReference type="Proteomes" id="UP001328107"/>
    </source>
</evidence>
<keyword evidence="3" id="KW-1185">Reference proteome</keyword>
<dbReference type="AlphaFoldDB" id="A0AAN5DGM9"/>
<comment type="caution">
    <text evidence="2">The sequence shown here is derived from an EMBL/GenBank/DDBJ whole genome shotgun (WGS) entry which is preliminary data.</text>
</comment>
<protein>
    <submittedName>
        <fullName evidence="2">Uncharacterized protein</fullName>
    </submittedName>
</protein>
<name>A0AAN5DGM9_9BILA</name>
<feature type="region of interest" description="Disordered" evidence="1">
    <location>
        <begin position="29"/>
        <end position="59"/>
    </location>
</feature>
<dbReference type="EMBL" id="BTRK01000006">
    <property type="protein sequence ID" value="GMR61657.1"/>
    <property type="molecule type" value="Genomic_DNA"/>
</dbReference>